<accession>A0AAV8QG43</accession>
<keyword evidence="3" id="KW-1185">Reference proteome</keyword>
<evidence type="ECO:0000256" key="1">
    <source>
        <dbReference type="SAM" id="MobiDB-lite"/>
    </source>
</evidence>
<organism evidence="2 3">
    <name type="scientific">Ensete ventricosum</name>
    <name type="common">Abyssinian banana</name>
    <name type="synonym">Musa ensete</name>
    <dbReference type="NCBI Taxonomy" id="4639"/>
    <lineage>
        <taxon>Eukaryota</taxon>
        <taxon>Viridiplantae</taxon>
        <taxon>Streptophyta</taxon>
        <taxon>Embryophyta</taxon>
        <taxon>Tracheophyta</taxon>
        <taxon>Spermatophyta</taxon>
        <taxon>Magnoliopsida</taxon>
        <taxon>Liliopsida</taxon>
        <taxon>Zingiberales</taxon>
        <taxon>Musaceae</taxon>
        <taxon>Ensete</taxon>
    </lineage>
</organism>
<protein>
    <submittedName>
        <fullName evidence="2">Uncharacterized protein</fullName>
    </submittedName>
</protein>
<evidence type="ECO:0000313" key="2">
    <source>
        <dbReference type="EMBL" id="KAJ8476580.1"/>
    </source>
</evidence>
<sequence>MWLVKDSEFFDRPLSSSLGVPSANHGLGSEQQEMKKVAGRKPAVLHQPHVLASDDAVGLDGGDLIEDEIVLPPKPTENLDGGDVLATRPSPPRSCVAPARACRADPWAGGGGDVATLSSSL</sequence>
<proteinExistence type="predicted"/>
<feature type="region of interest" description="Disordered" evidence="1">
    <location>
        <begin position="72"/>
        <end position="97"/>
    </location>
</feature>
<dbReference type="Proteomes" id="UP001222027">
    <property type="component" value="Unassembled WGS sequence"/>
</dbReference>
<gene>
    <name evidence="2" type="ORF">OPV22_020307</name>
</gene>
<name>A0AAV8QG43_ENSVE</name>
<comment type="caution">
    <text evidence="2">The sequence shown here is derived from an EMBL/GenBank/DDBJ whole genome shotgun (WGS) entry which is preliminary data.</text>
</comment>
<dbReference type="AlphaFoldDB" id="A0AAV8QG43"/>
<dbReference type="EMBL" id="JAQQAF010000006">
    <property type="protein sequence ID" value="KAJ8476580.1"/>
    <property type="molecule type" value="Genomic_DNA"/>
</dbReference>
<reference evidence="2 3" key="1">
    <citation type="submission" date="2022-12" db="EMBL/GenBank/DDBJ databases">
        <title>Chromosome-scale assembly of the Ensete ventricosum genome.</title>
        <authorList>
            <person name="Dussert Y."/>
            <person name="Stocks J."/>
            <person name="Wendawek A."/>
            <person name="Woldeyes F."/>
            <person name="Nichols R.A."/>
            <person name="Borrell J.S."/>
        </authorList>
    </citation>
    <scope>NUCLEOTIDE SEQUENCE [LARGE SCALE GENOMIC DNA]</scope>
    <source>
        <strain evidence="3">cv. Maze</strain>
        <tissue evidence="2">Seeds</tissue>
    </source>
</reference>
<evidence type="ECO:0000313" key="3">
    <source>
        <dbReference type="Proteomes" id="UP001222027"/>
    </source>
</evidence>